<comment type="caution">
    <text evidence="2">The sequence shown here is derived from an EMBL/GenBank/DDBJ whole genome shotgun (WGS) entry which is preliminary data.</text>
</comment>
<dbReference type="PANTHER" id="PTHR43668:SF2">
    <property type="entry name" value="ALLANTOINASE"/>
    <property type="match status" value="1"/>
</dbReference>
<keyword evidence="3" id="KW-1185">Reference proteome</keyword>
<reference evidence="2 3" key="1">
    <citation type="submission" date="2018-10" db="EMBL/GenBank/DDBJ databases">
        <title>Xanthobacter tagetidis genome sequencing and assembly.</title>
        <authorList>
            <person name="Maclea K.S."/>
            <person name="Goen A.E."/>
            <person name="Fatima S.A."/>
        </authorList>
    </citation>
    <scope>NUCLEOTIDE SEQUENCE [LARGE SCALE GENOMIC DNA]</scope>
    <source>
        <strain evidence="2 3">ATCC 700314</strain>
    </source>
</reference>
<proteinExistence type="predicted"/>
<dbReference type="InterPro" id="IPR011059">
    <property type="entry name" value="Metal-dep_hydrolase_composite"/>
</dbReference>
<dbReference type="Proteomes" id="UP000269692">
    <property type="component" value="Unassembled WGS sequence"/>
</dbReference>
<feature type="region of interest" description="Disordered" evidence="1">
    <location>
        <begin position="1"/>
        <end position="23"/>
    </location>
</feature>
<protein>
    <submittedName>
        <fullName evidence="2">Uncharacterized protein</fullName>
    </submittedName>
</protein>
<evidence type="ECO:0000256" key="1">
    <source>
        <dbReference type="SAM" id="MobiDB-lite"/>
    </source>
</evidence>
<dbReference type="OrthoDB" id="9775759at2"/>
<dbReference type="EMBL" id="RCTF01000005">
    <property type="protein sequence ID" value="RLP79743.1"/>
    <property type="molecule type" value="Genomic_DNA"/>
</dbReference>
<feature type="non-terminal residue" evidence="2">
    <location>
        <position position="124"/>
    </location>
</feature>
<dbReference type="SUPFAM" id="SSF51556">
    <property type="entry name" value="Metallo-dependent hydrolases"/>
    <property type="match status" value="1"/>
</dbReference>
<organism evidence="2 3">
    <name type="scientific">Xanthobacter tagetidis</name>
    <dbReference type="NCBI Taxonomy" id="60216"/>
    <lineage>
        <taxon>Bacteria</taxon>
        <taxon>Pseudomonadati</taxon>
        <taxon>Pseudomonadota</taxon>
        <taxon>Alphaproteobacteria</taxon>
        <taxon>Hyphomicrobiales</taxon>
        <taxon>Xanthobacteraceae</taxon>
        <taxon>Xanthobacter</taxon>
    </lineage>
</organism>
<dbReference type="PANTHER" id="PTHR43668">
    <property type="entry name" value="ALLANTOINASE"/>
    <property type="match status" value="1"/>
</dbReference>
<dbReference type="GO" id="GO:0005737">
    <property type="term" value="C:cytoplasm"/>
    <property type="evidence" value="ECO:0007669"/>
    <property type="project" value="TreeGrafter"/>
</dbReference>
<gene>
    <name evidence="2" type="ORF">D9R14_08765</name>
</gene>
<dbReference type="InterPro" id="IPR050138">
    <property type="entry name" value="DHOase/Allantoinase_Hydrolase"/>
</dbReference>
<dbReference type="Gene3D" id="3.20.20.140">
    <property type="entry name" value="Metal-dependent hydrolases"/>
    <property type="match status" value="1"/>
</dbReference>
<dbReference type="InterPro" id="IPR032466">
    <property type="entry name" value="Metal_Hydrolase"/>
</dbReference>
<dbReference type="SUPFAM" id="SSF51338">
    <property type="entry name" value="Composite domain of metallo-dependent hydrolases"/>
    <property type="match status" value="1"/>
</dbReference>
<evidence type="ECO:0000313" key="3">
    <source>
        <dbReference type="Proteomes" id="UP000269692"/>
    </source>
</evidence>
<dbReference type="GO" id="GO:0004038">
    <property type="term" value="F:allantoinase activity"/>
    <property type="evidence" value="ECO:0007669"/>
    <property type="project" value="TreeGrafter"/>
</dbReference>
<sequence length="124" mass="13356">MQRRAAKAAARDRDPRGSSVSRPYDLVIENGTIHTPTSSYRADIAVLEGRIAAIGGPFEAAAERIDATGRDVLPGIWHVHCHFREPGHTYKEDFQTGSAAAAVGGVTMCIDMTNNTPHPTTLDD</sequence>
<accession>A0A3L7AGY7</accession>
<dbReference type="AlphaFoldDB" id="A0A3L7AGY7"/>
<name>A0A3L7AGY7_9HYPH</name>
<evidence type="ECO:0000313" key="2">
    <source>
        <dbReference type="EMBL" id="RLP79743.1"/>
    </source>
</evidence>
<dbReference type="GO" id="GO:0006145">
    <property type="term" value="P:purine nucleobase catabolic process"/>
    <property type="evidence" value="ECO:0007669"/>
    <property type="project" value="TreeGrafter"/>
</dbReference>